<dbReference type="PANTHER" id="PTHR40392:SF1">
    <property type="entry name" value="2-PHOSPHO-L-LACTATE GUANYLYLTRANSFERASE"/>
    <property type="match status" value="1"/>
</dbReference>
<dbReference type="InterPro" id="IPR002835">
    <property type="entry name" value="CofC"/>
</dbReference>
<keyword evidence="7" id="KW-1185">Reference proteome</keyword>
<accession>A0ABD5ZLK1</accession>
<dbReference type="GeneID" id="79266074"/>
<dbReference type="InterPro" id="IPR029044">
    <property type="entry name" value="Nucleotide-diphossugar_trans"/>
</dbReference>
<sequence length="206" mass="21756">MRVLVPFGARDPKRRLAPVLDADERRAFADAMLADVLDALADHDPVVLADASVEADAPVVVDERPLGEAVNAELAASAPTAVVMADLPLLTRRAVERLFAPDADVTLAPGLGGGTNALVARDPDFRTDYHGASVRDHRRAARALGASVATVDSFRLAVDADEPSDLAEVLLHGEGAAADWLRDHGGRVETTDGRVRFAREEPATGT</sequence>
<organism evidence="6 7">
    <name type="scientific">Halosegnis marinus</name>
    <dbReference type="NCBI Taxonomy" id="3034023"/>
    <lineage>
        <taxon>Archaea</taxon>
        <taxon>Methanobacteriati</taxon>
        <taxon>Methanobacteriota</taxon>
        <taxon>Stenosarchaea group</taxon>
        <taxon>Halobacteria</taxon>
        <taxon>Halobacteriales</taxon>
        <taxon>Natronomonadaceae</taxon>
        <taxon>Halosegnis</taxon>
    </lineage>
</organism>
<dbReference type="PANTHER" id="PTHR40392">
    <property type="entry name" value="2-PHOSPHO-L-LACTATE GUANYLYLTRANSFERASE"/>
    <property type="match status" value="1"/>
</dbReference>
<dbReference type="Proteomes" id="UP001596398">
    <property type="component" value="Unassembled WGS sequence"/>
</dbReference>
<keyword evidence="4 5" id="KW-0342">GTP-binding</keyword>
<name>A0ABD5ZLK1_9EURY</name>
<keyword evidence="3 5" id="KW-0547">Nucleotide-binding</keyword>
<dbReference type="GO" id="GO:0005525">
    <property type="term" value="F:GTP binding"/>
    <property type="evidence" value="ECO:0007669"/>
    <property type="project" value="UniProtKB-KW"/>
</dbReference>
<dbReference type="EMBL" id="JBHTAP010000001">
    <property type="protein sequence ID" value="MFC7234406.1"/>
    <property type="molecule type" value="Genomic_DNA"/>
</dbReference>
<evidence type="ECO:0000256" key="1">
    <source>
        <dbReference type="ARBA" id="ARBA00022679"/>
    </source>
</evidence>
<dbReference type="AlphaFoldDB" id="A0ABD5ZLK1"/>
<keyword evidence="2 5" id="KW-0548">Nucleotidyltransferase</keyword>
<protein>
    <recommendedName>
        <fullName evidence="5">2-phospho-L-lactate guanylyltransferase</fullName>
        <shortName evidence="5">LP guanylyltransferase</shortName>
        <ecNumber evidence="5">2.7.7.68</ecNumber>
    </recommendedName>
</protein>
<dbReference type="GO" id="GO:0052645">
    <property type="term" value="P:F420-0 metabolic process"/>
    <property type="evidence" value="ECO:0007669"/>
    <property type="project" value="UniProtKB-UniRule"/>
</dbReference>
<comment type="similarity">
    <text evidence="5">Belongs to the CofC family.</text>
</comment>
<keyword evidence="1 5" id="KW-0808">Transferase</keyword>
<dbReference type="Pfam" id="PF01983">
    <property type="entry name" value="CofC"/>
    <property type="match status" value="1"/>
</dbReference>
<evidence type="ECO:0000313" key="7">
    <source>
        <dbReference type="Proteomes" id="UP001596398"/>
    </source>
</evidence>
<comment type="subunit">
    <text evidence="5">Homodimer.</text>
</comment>
<dbReference type="GO" id="GO:0043814">
    <property type="term" value="F:phospholactate guanylyltransferase activity"/>
    <property type="evidence" value="ECO:0007669"/>
    <property type="project" value="UniProtKB-EC"/>
</dbReference>
<proteinExistence type="inferred from homology"/>
<evidence type="ECO:0000256" key="3">
    <source>
        <dbReference type="ARBA" id="ARBA00022741"/>
    </source>
</evidence>
<evidence type="ECO:0000256" key="2">
    <source>
        <dbReference type="ARBA" id="ARBA00022695"/>
    </source>
</evidence>
<comment type="function">
    <text evidence="5">Guanylyltransferase that catalyzes the activation of (2S)-2-phospholactate (2-PL) as (2S)-lactyl-2-diphospho-5'-guanosine, via the condensation of 2-PL with GTP. It is involved in the biosynthesis of coenzyme F420, a hydride carrier cofactor.</text>
</comment>
<evidence type="ECO:0000313" key="6">
    <source>
        <dbReference type="EMBL" id="MFC7234406.1"/>
    </source>
</evidence>
<comment type="pathway">
    <text evidence="5">Cofactor biosynthesis; coenzyme F420 biosynthesis.</text>
</comment>
<gene>
    <name evidence="5 6" type="primary">cofC</name>
    <name evidence="6" type="ORF">ACFQJ4_03650</name>
</gene>
<dbReference type="Gene3D" id="6.10.140.50">
    <property type="match status" value="1"/>
</dbReference>
<reference evidence="6 7" key="1">
    <citation type="journal article" date="2019" name="Int. J. Syst. Evol. Microbiol.">
        <title>The Global Catalogue of Microorganisms (GCM) 10K type strain sequencing project: providing services to taxonomists for standard genome sequencing and annotation.</title>
        <authorList>
            <consortium name="The Broad Institute Genomics Platform"/>
            <consortium name="The Broad Institute Genome Sequencing Center for Infectious Disease"/>
            <person name="Wu L."/>
            <person name="Ma J."/>
        </authorList>
    </citation>
    <scope>NUCLEOTIDE SEQUENCE [LARGE SCALE GENOMIC DNA]</scope>
    <source>
        <strain evidence="6 7">DT85</strain>
    </source>
</reference>
<dbReference type="HAMAP" id="MF_02114">
    <property type="entry name" value="CofC"/>
    <property type="match status" value="1"/>
</dbReference>
<dbReference type="EC" id="2.7.7.68" evidence="5"/>
<evidence type="ECO:0000256" key="5">
    <source>
        <dbReference type="HAMAP-Rule" id="MF_02114"/>
    </source>
</evidence>
<comment type="caution">
    <text evidence="6">The sequence shown here is derived from an EMBL/GenBank/DDBJ whole genome shotgun (WGS) entry which is preliminary data.</text>
</comment>
<dbReference type="RefSeq" id="WP_276235412.1">
    <property type="nucleotide sequence ID" value="NZ_CP119802.1"/>
</dbReference>
<dbReference type="SUPFAM" id="SSF53448">
    <property type="entry name" value="Nucleotide-diphospho-sugar transferases"/>
    <property type="match status" value="1"/>
</dbReference>
<dbReference type="Gene3D" id="3.90.550.10">
    <property type="entry name" value="Spore Coat Polysaccharide Biosynthesis Protein SpsA, Chain A"/>
    <property type="match status" value="1"/>
</dbReference>
<comment type="catalytic activity">
    <reaction evidence="5">
        <text>(2S)-2-phospholactate + GTP + H(+) = (2S)-lactyl-2-diphospho-5'-guanosine + diphosphate</text>
        <dbReference type="Rhea" id="RHEA:63424"/>
        <dbReference type="ChEBI" id="CHEBI:15378"/>
        <dbReference type="ChEBI" id="CHEBI:33019"/>
        <dbReference type="ChEBI" id="CHEBI:37565"/>
        <dbReference type="ChEBI" id="CHEBI:59435"/>
        <dbReference type="ChEBI" id="CHEBI:59906"/>
        <dbReference type="EC" id="2.7.7.68"/>
    </reaction>
</comment>
<evidence type="ECO:0000256" key="4">
    <source>
        <dbReference type="ARBA" id="ARBA00023134"/>
    </source>
</evidence>
<dbReference type="NCBIfam" id="TIGR03552">
    <property type="entry name" value="F420_cofC"/>
    <property type="match status" value="1"/>
</dbReference>